<proteinExistence type="predicted"/>
<dbReference type="Proteomes" id="UP000275267">
    <property type="component" value="Unassembled WGS sequence"/>
</dbReference>
<feature type="compositionally biased region" description="Polar residues" evidence="1">
    <location>
        <begin position="70"/>
        <end position="92"/>
    </location>
</feature>
<evidence type="ECO:0000313" key="3">
    <source>
        <dbReference type="Proteomes" id="UP000275267"/>
    </source>
</evidence>
<evidence type="ECO:0000256" key="1">
    <source>
        <dbReference type="SAM" id="MobiDB-lite"/>
    </source>
</evidence>
<comment type="caution">
    <text evidence="2">The sequence shown here is derived from an EMBL/GenBank/DDBJ whole genome shotgun (WGS) entry which is preliminary data.</text>
</comment>
<accession>A0A3L6SN12</accession>
<gene>
    <name evidence="2" type="ORF">C2845_PM07G12380</name>
</gene>
<protein>
    <submittedName>
        <fullName evidence="2">Uncharacterized protein</fullName>
    </submittedName>
</protein>
<reference evidence="3" key="1">
    <citation type="journal article" date="2019" name="Nat. Commun.">
        <title>The genome of broomcorn millet.</title>
        <authorList>
            <person name="Zou C."/>
            <person name="Miki D."/>
            <person name="Li D."/>
            <person name="Tang Q."/>
            <person name="Xiao L."/>
            <person name="Rajput S."/>
            <person name="Deng P."/>
            <person name="Jia W."/>
            <person name="Huang R."/>
            <person name="Zhang M."/>
            <person name="Sun Y."/>
            <person name="Hu J."/>
            <person name="Fu X."/>
            <person name="Schnable P.S."/>
            <person name="Li F."/>
            <person name="Zhang H."/>
            <person name="Feng B."/>
            <person name="Zhu X."/>
            <person name="Liu R."/>
            <person name="Schnable J.C."/>
            <person name="Zhu J.-K."/>
            <person name="Zhang H."/>
        </authorList>
    </citation>
    <scope>NUCLEOTIDE SEQUENCE [LARGE SCALE GENOMIC DNA]</scope>
</reference>
<organism evidence="2 3">
    <name type="scientific">Panicum miliaceum</name>
    <name type="common">Proso millet</name>
    <name type="synonym">Broomcorn millet</name>
    <dbReference type="NCBI Taxonomy" id="4540"/>
    <lineage>
        <taxon>Eukaryota</taxon>
        <taxon>Viridiplantae</taxon>
        <taxon>Streptophyta</taxon>
        <taxon>Embryophyta</taxon>
        <taxon>Tracheophyta</taxon>
        <taxon>Spermatophyta</taxon>
        <taxon>Magnoliopsida</taxon>
        <taxon>Liliopsida</taxon>
        <taxon>Poales</taxon>
        <taxon>Poaceae</taxon>
        <taxon>PACMAD clade</taxon>
        <taxon>Panicoideae</taxon>
        <taxon>Panicodae</taxon>
        <taxon>Paniceae</taxon>
        <taxon>Panicinae</taxon>
        <taxon>Panicum</taxon>
        <taxon>Panicum sect. Panicum</taxon>
    </lineage>
</organism>
<evidence type="ECO:0000313" key="2">
    <source>
        <dbReference type="EMBL" id="RLN22917.1"/>
    </source>
</evidence>
<feature type="region of interest" description="Disordered" evidence="1">
    <location>
        <begin position="65"/>
        <end position="92"/>
    </location>
</feature>
<sequence>MLAHWQKIIASRSPIDITTLVMRIATYVKALDNAQVTSLPWVEEYQLKLGVEHFVQGHMLCDGPDAEKGASSSQHCRHNNSTTNTVEHSATRTSRALSPSWNLPHELRRNIQVFHSGRYEHYWRNIRIRCCPRALLPPPPGMQDPHGPQVGPSSSARYGYEKPIMRGISDLKPRVNTMGQQQDQLSIDLAHNTELIQ</sequence>
<name>A0A3L6SN12_PANMI</name>
<dbReference type="EMBL" id="PQIB02000004">
    <property type="protein sequence ID" value="RLN22917.1"/>
    <property type="molecule type" value="Genomic_DNA"/>
</dbReference>
<dbReference type="AlphaFoldDB" id="A0A3L6SN12"/>
<keyword evidence="3" id="KW-1185">Reference proteome</keyword>